<organism evidence="1 2">
    <name type="scientific">Pelotomaculum schinkii</name>
    <dbReference type="NCBI Taxonomy" id="78350"/>
    <lineage>
        <taxon>Bacteria</taxon>
        <taxon>Bacillati</taxon>
        <taxon>Bacillota</taxon>
        <taxon>Clostridia</taxon>
        <taxon>Eubacteriales</taxon>
        <taxon>Desulfotomaculaceae</taxon>
        <taxon>Pelotomaculum</taxon>
    </lineage>
</organism>
<proteinExistence type="predicted"/>
<evidence type="ECO:0000313" key="1">
    <source>
        <dbReference type="EMBL" id="TEB04817.1"/>
    </source>
</evidence>
<reference evidence="1 2" key="1">
    <citation type="journal article" date="2018" name="Environ. Microbiol.">
        <title>Novel energy conservation strategies and behaviour of Pelotomaculum schinkii driving syntrophic propionate catabolism.</title>
        <authorList>
            <person name="Hidalgo-Ahumada C.A.P."/>
            <person name="Nobu M.K."/>
            <person name="Narihiro T."/>
            <person name="Tamaki H."/>
            <person name="Liu W.T."/>
            <person name="Kamagata Y."/>
            <person name="Stams A.J.M."/>
            <person name="Imachi H."/>
            <person name="Sousa D.Z."/>
        </authorList>
    </citation>
    <scope>NUCLEOTIDE SEQUENCE [LARGE SCALE GENOMIC DNA]</scope>
    <source>
        <strain evidence="1 2">HH</strain>
    </source>
</reference>
<keyword evidence="2" id="KW-1185">Reference proteome</keyword>
<dbReference type="AlphaFoldDB" id="A0A4Y7R7R3"/>
<evidence type="ECO:0000313" key="2">
    <source>
        <dbReference type="Proteomes" id="UP000298324"/>
    </source>
</evidence>
<dbReference type="RefSeq" id="WP_134219560.1">
    <property type="nucleotide sequence ID" value="NZ_QFGA01000003.1"/>
</dbReference>
<sequence>MLDLFGKLKVKKNQEQGHEARCVCGELAIRIPEEKKEIYLCQKCNKLLYYVDPAPSLTNVIPLSLGFFKRRK</sequence>
<dbReference type="Proteomes" id="UP000298324">
    <property type="component" value="Unassembled WGS sequence"/>
</dbReference>
<name>A0A4Y7R7R3_9FIRM</name>
<protein>
    <submittedName>
        <fullName evidence="1">Uncharacterized protein</fullName>
    </submittedName>
</protein>
<comment type="caution">
    <text evidence="1">The sequence shown here is derived from an EMBL/GenBank/DDBJ whole genome shotgun (WGS) entry which is preliminary data.</text>
</comment>
<gene>
    <name evidence="1" type="ORF">Psch_03579</name>
</gene>
<accession>A0A4Y7R7R3</accession>
<dbReference type="EMBL" id="QFGA01000003">
    <property type="protein sequence ID" value="TEB04817.1"/>
    <property type="molecule type" value="Genomic_DNA"/>
</dbReference>